<evidence type="ECO:0000313" key="1">
    <source>
        <dbReference type="EMBL" id="KAK8892117.1"/>
    </source>
</evidence>
<reference evidence="1 2" key="1">
    <citation type="submission" date="2024-04" db="EMBL/GenBank/DDBJ databases">
        <title>Tritrichomonas musculus Genome.</title>
        <authorList>
            <person name="Alves-Ferreira E."/>
            <person name="Grigg M."/>
            <person name="Lorenzi H."/>
            <person name="Galac M."/>
        </authorList>
    </citation>
    <scope>NUCLEOTIDE SEQUENCE [LARGE SCALE GENOMIC DNA]</scope>
    <source>
        <strain evidence="1 2">EAF2021</strain>
    </source>
</reference>
<name>A0ABR2KLW6_9EUKA</name>
<sequence length="248" mass="28712">MTRVLKKSIQKKKDKRIPHELKPTERQQFGTFIQRVIRQLEISKNKPVRFNDIADCDKRRQSDLYNILNALDVFGYISDKLIIWKGFDAATSAFVRYGIQNEITSQKKGIIDIFRVGPSPSLSILVVKFICLFIYLGTDSLNIRDVVNLFSDSAEQAKKVLRRLYLVVFVLEHAGIIEHGNAYSLYTLKMPLDVIINTIFQETSRLSMFPDGSIESLLSRLDGVYVKNLHRRRMELFNQAAHRFEVIE</sequence>
<proteinExistence type="predicted"/>
<dbReference type="EMBL" id="JAPFFF010000004">
    <property type="protein sequence ID" value="KAK8892117.1"/>
    <property type="molecule type" value="Genomic_DNA"/>
</dbReference>
<evidence type="ECO:0000313" key="2">
    <source>
        <dbReference type="Proteomes" id="UP001470230"/>
    </source>
</evidence>
<keyword evidence="2" id="KW-1185">Reference proteome</keyword>
<protein>
    <recommendedName>
        <fullName evidence="3">E2F/DP family winged-helix DNA-binding domain-containing protein</fullName>
    </recommendedName>
</protein>
<evidence type="ECO:0008006" key="3">
    <source>
        <dbReference type="Google" id="ProtNLM"/>
    </source>
</evidence>
<gene>
    <name evidence="1" type="ORF">M9Y10_029339</name>
</gene>
<dbReference type="Proteomes" id="UP001470230">
    <property type="component" value="Unassembled WGS sequence"/>
</dbReference>
<organism evidence="1 2">
    <name type="scientific">Tritrichomonas musculus</name>
    <dbReference type="NCBI Taxonomy" id="1915356"/>
    <lineage>
        <taxon>Eukaryota</taxon>
        <taxon>Metamonada</taxon>
        <taxon>Parabasalia</taxon>
        <taxon>Tritrichomonadida</taxon>
        <taxon>Tritrichomonadidae</taxon>
        <taxon>Tritrichomonas</taxon>
    </lineage>
</organism>
<accession>A0ABR2KLW6</accession>
<comment type="caution">
    <text evidence="1">The sequence shown here is derived from an EMBL/GenBank/DDBJ whole genome shotgun (WGS) entry which is preliminary data.</text>
</comment>